<dbReference type="SUPFAM" id="SSF81383">
    <property type="entry name" value="F-box domain"/>
    <property type="match status" value="1"/>
</dbReference>
<dbReference type="EnsemblPlants" id="MELO3C022422.2.1">
    <property type="protein sequence ID" value="MELO3C022422.2.1"/>
    <property type="gene ID" value="MELO3C022422.2"/>
</dbReference>
<dbReference type="FunFam" id="1.20.1280.50:FF:000008">
    <property type="entry name" value="F-box only protein 6"/>
    <property type="match status" value="1"/>
</dbReference>
<dbReference type="SUPFAM" id="SSF101447">
    <property type="entry name" value="Formin homology 2 domain (FH2 domain)"/>
    <property type="match status" value="1"/>
</dbReference>
<feature type="region of interest" description="Disordered" evidence="3">
    <location>
        <begin position="22"/>
        <end position="41"/>
    </location>
</feature>
<dbReference type="SMART" id="SM00256">
    <property type="entry name" value="FBOX"/>
    <property type="match status" value="1"/>
</dbReference>
<dbReference type="SUPFAM" id="SSF50965">
    <property type="entry name" value="Galactose oxidase, central domain"/>
    <property type="match status" value="1"/>
</dbReference>
<evidence type="ECO:0000256" key="2">
    <source>
        <dbReference type="ARBA" id="ARBA00022737"/>
    </source>
</evidence>
<dbReference type="PANTHER" id="PTHR31672">
    <property type="entry name" value="BNACNNG10540D PROTEIN"/>
    <property type="match status" value="1"/>
</dbReference>
<dbReference type="PROSITE" id="PS50181">
    <property type="entry name" value="FBOX"/>
    <property type="match status" value="1"/>
</dbReference>
<reference evidence="5" key="1">
    <citation type="submission" date="2023-03" db="UniProtKB">
        <authorList>
            <consortium name="EnsemblPlants"/>
        </authorList>
    </citation>
    <scope>IDENTIFICATION</scope>
</reference>
<dbReference type="InterPro" id="IPR006527">
    <property type="entry name" value="F-box-assoc_dom_typ1"/>
</dbReference>
<dbReference type="GO" id="GO:0010928">
    <property type="term" value="P:regulation of auxin mediated signaling pathway"/>
    <property type="evidence" value="ECO:0007669"/>
    <property type="project" value="EnsemblPlants"/>
</dbReference>
<organism evidence="5">
    <name type="scientific">Cucumis melo</name>
    <name type="common">Muskmelon</name>
    <dbReference type="NCBI Taxonomy" id="3656"/>
    <lineage>
        <taxon>Eukaryota</taxon>
        <taxon>Viridiplantae</taxon>
        <taxon>Streptophyta</taxon>
        <taxon>Embryophyta</taxon>
        <taxon>Tracheophyta</taxon>
        <taxon>Spermatophyta</taxon>
        <taxon>Magnoliopsida</taxon>
        <taxon>eudicotyledons</taxon>
        <taxon>Gunneridae</taxon>
        <taxon>Pentapetalae</taxon>
        <taxon>rosids</taxon>
        <taxon>fabids</taxon>
        <taxon>Cucurbitales</taxon>
        <taxon>Cucurbitaceae</taxon>
        <taxon>Benincaseae</taxon>
        <taxon>Cucumis</taxon>
    </lineage>
</organism>
<keyword evidence="2" id="KW-0677">Repeat</keyword>
<name>A0A9I9DRD8_CUCME</name>
<dbReference type="AlphaFoldDB" id="A0A9I9DRD8"/>
<dbReference type="Gramene" id="MELO3C022422.2.1">
    <property type="protein sequence ID" value="MELO3C022422.2.1"/>
    <property type="gene ID" value="MELO3C022422.2"/>
</dbReference>
<accession>A0A9I9DRD8</accession>
<evidence type="ECO:0000313" key="5">
    <source>
        <dbReference type="EnsemblPlants" id="MELO3C022422.2.1"/>
    </source>
</evidence>
<feature type="compositionally biased region" description="Pro residues" evidence="3">
    <location>
        <begin position="24"/>
        <end position="40"/>
    </location>
</feature>
<evidence type="ECO:0000256" key="3">
    <source>
        <dbReference type="SAM" id="MobiDB-lite"/>
    </source>
</evidence>
<evidence type="ECO:0000259" key="4">
    <source>
        <dbReference type="PROSITE" id="PS50181"/>
    </source>
</evidence>
<protein>
    <recommendedName>
        <fullName evidence="4">F-box domain-containing protein</fullName>
    </recommendedName>
</protein>
<dbReference type="InterPro" id="IPR011043">
    <property type="entry name" value="Gal_Oxase/kelch_b-propeller"/>
</dbReference>
<sequence length="469" mass="52837">MEGLAMLRQLIGQLQEFLQFYHSHPPPPPPPPPPPQPPQPLALTLASSHQSCELCLLWCFKDIDDNSTDDYYGLVLVAGRSDNCKMTETCMLPPLKKPRKERNRGKLLGSAATTEVMEEEIWKDFPEDLFEAVIARLPIATFFRFRAVCQKWNSLLNSESFSFYCAQVPQTIPWFYTITHDMVSSGAIYDPSLKKWHHPSISSQPIKSLVLPVASAGGLVCLLDFSHRNFYVCNPLTQSLKVLPARSVEVWSRVAVGMTLNGSSTNGGYNILCLGCDGEYEIYDSVKNSWIHPGSMPSSIKLPLSLNFRSQAVSIDSTLYFMRSDPEGIVSYNMVTGVWKQFIVPTPLHLTDHTLAEYGGRIMLVGLLTKNAATCVCIWELQKMTLLWKEVDRMPNIWCLEFYGKHVRMNCLGNKGLLMLSLRSRQTNRLVTYDVTSKEWSKVPGVPRGRKRQWITSGTAFYPCPTAVA</sequence>
<dbReference type="Pfam" id="PF07734">
    <property type="entry name" value="FBA_1"/>
    <property type="match status" value="1"/>
</dbReference>
<dbReference type="CDD" id="cd22157">
    <property type="entry name" value="F-box_AtFBW1-like"/>
    <property type="match status" value="1"/>
</dbReference>
<dbReference type="InterPro" id="IPR015915">
    <property type="entry name" value="Kelch-typ_b-propeller"/>
</dbReference>
<dbReference type="PANTHER" id="PTHR31672:SF12">
    <property type="entry name" value="F-BOX DOMAIN-CONTAINING PROTEIN"/>
    <property type="match status" value="1"/>
</dbReference>
<proteinExistence type="predicted"/>
<dbReference type="FunFam" id="2.120.10.80:FF:000059">
    <property type="entry name" value="F-box only protein 6"/>
    <property type="match status" value="1"/>
</dbReference>
<keyword evidence="1" id="KW-0880">Kelch repeat</keyword>
<dbReference type="InterPro" id="IPR050796">
    <property type="entry name" value="SCF_F-box_component"/>
</dbReference>
<dbReference type="GO" id="GO:0060776">
    <property type="term" value="P:simple leaf morphogenesis"/>
    <property type="evidence" value="ECO:0007669"/>
    <property type="project" value="EnsemblPlants"/>
</dbReference>
<dbReference type="GO" id="GO:0010305">
    <property type="term" value="P:leaf vascular tissue pattern formation"/>
    <property type="evidence" value="ECO:0007669"/>
    <property type="project" value="EnsemblPlants"/>
</dbReference>
<dbReference type="Gene3D" id="1.20.1280.50">
    <property type="match status" value="1"/>
</dbReference>
<dbReference type="InterPro" id="IPR001810">
    <property type="entry name" value="F-box_dom"/>
</dbReference>
<feature type="domain" description="F-box" evidence="4">
    <location>
        <begin position="119"/>
        <end position="166"/>
    </location>
</feature>
<dbReference type="InterPro" id="IPR036047">
    <property type="entry name" value="F-box-like_dom_sf"/>
</dbReference>
<evidence type="ECO:0000256" key="1">
    <source>
        <dbReference type="ARBA" id="ARBA00022441"/>
    </source>
</evidence>
<dbReference type="Pfam" id="PF00646">
    <property type="entry name" value="F-box"/>
    <property type="match status" value="1"/>
</dbReference>
<dbReference type="Gene3D" id="2.120.10.80">
    <property type="entry name" value="Kelch-type beta propeller"/>
    <property type="match status" value="1"/>
</dbReference>